<dbReference type="RefSeq" id="WP_106724578.1">
    <property type="nucleotide sequence ID" value="NZ_PXYL01000006.1"/>
</dbReference>
<keyword evidence="2" id="KW-1185">Reference proteome</keyword>
<dbReference type="InterPro" id="IPR012349">
    <property type="entry name" value="Split_barrel_FMN-bd"/>
</dbReference>
<reference evidence="1 2" key="1">
    <citation type="submission" date="2018-03" db="EMBL/GenBank/DDBJ databases">
        <title>The draft genome of Mesorhizobium soli JCM 19897.</title>
        <authorList>
            <person name="Li L."/>
            <person name="Liu L."/>
            <person name="Liang L."/>
            <person name="Wang T."/>
            <person name="Zhang X."/>
        </authorList>
    </citation>
    <scope>NUCLEOTIDE SEQUENCE [LARGE SCALE GENOMIC DNA]</scope>
    <source>
        <strain evidence="1 2">JCM 19897</strain>
    </source>
</reference>
<dbReference type="AlphaFoldDB" id="A0A2P7SD36"/>
<proteinExistence type="predicted"/>
<dbReference type="Proteomes" id="UP000240653">
    <property type="component" value="Unassembled WGS sequence"/>
</dbReference>
<dbReference type="OrthoDB" id="8137294at2"/>
<name>A0A2P7SD36_9HYPH</name>
<evidence type="ECO:0000313" key="1">
    <source>
        <dbReference type="EMBL" id="PSJ60245.1"/>
    </source>
</evidence>
<protein>
    <submittedName>
        <fullName evidence="1">Flavin-nucleotide-binding protein</fullName>
    </submittedName>
</protein>
<sequence>MHIRTLSGFECTELLAGNRVAFLACTKDDQPYVVPIHYAYSDGHVYAFSMPGKKIEWMRGNPRVSVFVEQPGKGKAWKSVVAEGRYEELPDEIGHKVVREHAWSVLSKHYDWWEPGAFKPYEQQLSGHSPHIFFRILVEQMSGREAKE</sequence>
<accession>A0A2P7SD36</accession>
<gene>
    <name evidence="1" type="ORF">C7I85_13825</name>
</gene>
<comment type="caution">
    <text evidence="1">The sequence shown here is derived from an EMBL/GenBank/DDBJ whole genome shotgun (WGS) entry which is preliminary data.</text>
</comment>
<dbReference type="SUPFAM" id="SSF50475">
    <property type="entry name" value="FMN-binding split barrel"/>
    <property type="match status" value="1"/>
</dbReference>
<dbReference type="Gene3D" id="2.30.110.10">
    <property type="entry name" value="Electron Transport, Fmn-binding Protein, Chain A"/>
    <property type="match status" value="1"/>
</dbReference>
<evidence type="ECO:0000313" key="2">
    <source>
        <dbReference type="Proteomes" id="UP000240653"/>
    </source>
</evidence>
<organism evidence="1 2">
    <name type="scientific">Pseudaminobacter soli</name>
    <name type="common">ex Li et al. 2025</name>
    <dbReference type="NCBI Taxonomy" id="1295366"/>
    <lineage>
        <taxon>Bacteria</taxon>
        <taxon>Pseudomonadati</taxon>
        <taxon>Pseudomonadota</taxon>
        <taxon>Alphaproteobacteria</taxon>
        <taxon>Hyphomicrobiales</taxon>
        <taxon>Phyllobacteriaceae</taxon>
        <taxon>Pseudaminobacter</taxon>
    </lineage>
</organism>
<dbReference type="EMBL" id="PXYL01000006">
    <property type="protein sequence ID" value="PSJ60245.1"/>
    <property type="molecule type" value="Genomic_DNA"/>
</dbReference>
<dbReference type="Pfam" id="PF12900">
    <property type="entry name" value="Pyridox_ox_2"/>
    <property type="match status" value="1"/>
</dbReference>
<dbReference type="InterPro" id="IPR024747">
    <property type="entry name" value="Pyridox_Oxase-rel"/>
</dbReference>